<feature type="compositionally biased region" description="Polar residues" evidence="6">
    <location>
        <begin position="497"/>
        <end position="506"/>
    </location>
</feature>
<feature type="region of interest" description="Disordered" evidence="6">
    <location>
        <begin position="27"/>
        <end position="61"/>
    </location>
</feature>
<feature type="domain" description="Peptidase S1" evidence="8">
    <location>
        <begin position="91"/>
        <end position="321"/>
    </location>
</feature>
<evidence type="ECO:0000259" key="8">
    <source>
        <dbReference type="PROSITE" id="PS50240"/>
    </source>
</evidence>
<dbReference type="InterPro" id="IPR028055">
    <property type="entry name" value="YidC/Oxa/ALB_C"/>
</dbReference>
<feature type="region of interest" description="Disordered" evidence="6">
    <location>
        <begin position="1015"/>
        <end position="1047"/>
    </location>
</feature>
<feature type="region of interest" description="Disordered" evidence="6">
    <location>
        <begin position="520"/>
        <end position="542"/>
    </location>
</feature>
<dbReference type="PRINTS" id="PR00722">
    <property type="entry name" value="CHYMOTRYPSIN"/>
</dbReference>
<keyword evidence="5" id="KW-0720">Serine protease</keyword>
<keyword evidence="3" id="KW-1015">Disulfide bond</keyword>
<dbReference type="PROSITE" id="PS50240">
    <property type="entry name" value="TRYPSIN_DOM"/>
    <property type="match status" value="1"/>
</dbReference>
<evidence type="ECO:0000313" key="10">
    <source>
        <dbReference type="Proteomes" id="UP001530377"/>
    </source>
</evidence>
<dbReference type="InterPro" id="IPR050430">
    <property type="entry name" value="Peptidase_S1"/>
</dbReference>
<evidence type="ECO:0000256" key="3">
    <source>
        <dbReference type="ARBA" id="ARBA00023157"/>
    </source>
</evidence>
<proteinExistence type="inferred from homology"/>
<comment type="similarity">
    <text evidence="1">Belongs to the peptidase S1 family.</text>
</comment>
<name>A0ABD3RAM4_9STRA</name>
<comment type="similarity">
    <text evidence="4">Belongs to the OXA1/ALB3/YidC family.</text>
</comment>
<dbReference type="SUPFAM" id="SSF50494">
    <property type="entry name" value="Trypsin-like serine proteases"/>
    <property type="match status" value="1"/>
</dbReference>
<feature type="compositionally biased region" description="Polar residues" evidence="6">
    <location>
        <begin position="446"/>
        <end position="456"/>
    </location>
</feature>
<keyword evidence="4" id="KW-0812">Transmembrane</keyword>
<dbReference type="GO" id="GO:0016020">
    <property type="term" value="C:membrane"/>
    <property type="evidence" value="ECO:0007669"/>
    <property type="project" value="UniProtKB-SubCell"/>
</dbReference>
<keyword evidence="5" id="KW-0645">Protease</keyword>
<feature type="region of interest" description="Disordered" evidence="6">
    <location>
        <begin position="431"/>
        <end position="506"/>
    </location>
</feature>
<dbReference type="InterPro" id="IPR001254">
    <property type="entry name" value="Trypsin_dom"/>
</dbReference>
<comment type="subcellular location">
    <subcellularLocation>
        <location evidence="4">Membrane</location>
        <topology evidence="4">Multi-pass membrane protein</topology>
    </subcellularLocation>
</comment>
<keyword evidence="4" id="KW-0472">Membrane</keyword>
<dbReference type="Proteomes" id="UP001530377">
    <property type="component" value="Unassembled WGS sequence"/>
</dbReference>
<feature type="chain" id="PRO_5044807814" description="Peptidase S1 domain-containing protein" evidence="7">
    <location>
        <begin position="23"/>
        <end position="1047"/>
    </location>
</feature>
<dbReference type="Pfam" id="PF02096">
    <property type="entry name" value="60KD_IMP"/>
    <property type="match status" value="1"/>
</dbReference>
<dbReference type="GO" id="GO:0006508">
    <property type="term" value="P:proteolysis"/>
    <property type="evidence" value="ECO:0007669"/>
    <property type="project" value="UniProtKB-KW"/>
</dbReference>
<dbReference type="SMART" id="SM00020">
    <property type="entry name" value="Tryp_SPc"/>
    <property type="match status" value="1"/>
</dbReference>
<dbReference type="CDD" id="cd20069">
    <property type="entry name" value="5TM_Oxa1-like"/>
    <property type="match status" value="1"/>
</dbReference>
<evidence type="ECO:0000256" key="6">
    <source>
        <dbReference type="SAM" id="MobiDB-lite"/>
    </source>
</evidence>
<reference evidence="9 10" key="1">
    <citation type="submission" date="2024-10" db="EMBL/GenBank/DDBJ databases">
        <title>Updated reference genomes for cyclostephanoid diatoms.</title>
        <authorList>
            <person name="Roberts W.R."/>
            <person name="Alverson A.J."/>
        </authorList>
    </citation>
    <scope>NUCLEOTIDE SEQUENCE [LARGE SCALE GENOMIC DNA]</scope>
    <source>
        <strain evidence="9 10">AJA228-03</strain>
    </source>
</reference>
<feature type="compositionally biased region" description="Low complexity" evidence="6">
    <location>
        <begin position="461"/>
        <end position="486"/>
    </location>
</feature>
<keyword evidence="5" id="KW-0378">Hydrolase</keyword>
<evidence type="ECO:0000256" key="2">
    <source>
        <dbReference type="ARBA" id="ARBA00023026"/>
    </source>
</evidence>
<keyword evidence="2" id="KW-0843">Virulence</keyword>
<dbReference type="InterPro" id="IPR018114">
    <property type="entry name" value="TRYPSIN_HIS"/>
</dbReference>
<feature type="signal peptide" evidence="7">
    <location>
        <begin position="1"/>
        <end position="22"/>
    </location>
</feature>
<feature type="compositionally biased region" description="Low complexity" evidence="6">
    <location>
        <begin position="524"/>
        <end position="542"/>
    </location>
</feature>
<organism evidence="9 10">
    <name type="scientific">Cyclostephanos tholiformis</name>
    <dbReference type="NCBI Taxonomy" id="382380"/>
    <lineage>
        <taxon>Eukaryota</taxon>
        <taxon>Sar</taxon>
        <taxon>Stramenopiles</taxon>
        <taxon>Ochrophyta</taxon>
        <taxon>Bacillariophyta</taxon>
        <taxon>Coscinodiscophyceae</taxon>
        <taxon>Thalassiosirophycidae</taxon>
        <taxon>Stephanodiscales</taxon>
        <taxon>Stephanodiscaceae</taxon>
        <taxon>Cyclostephanos</taxon>
    </lineage>
</organism>
<evidence type="ECO:0000256" key="5">
    <source>
        <dbReference type="RuleBase" id="RU363034"/>
    </source>
</evidence>
<dbReference type="InterPro" id="IPR033116">
    <property type="entry name" value="TRYPSIN_SER"/>
</dbReference>
<accession>A0ABD3RAM4</accession>
<evidence type="ECO:0000313" key="9">
    <source>
        <dbReference type="EMBL" id="KAL3810018.1"/>
    </source>
</evidence>
<dbReference type="EMBL" id="JALLPB020000359">
    <property type="protein sequence ID" value="KAL3810018.1"/>
    <property type="molecule type" value="Genomic_DNA"/>
</dbReference>
<dbReference type="InterPro" id="IPR043504">
    <property type="entry name" value="Peptidase_S1_PA_chymotrypsin"/>
</dbReference>
<feature type="compositionally biased region" description="Basic and acidic residues" evidence="6">
    <location>
        <begin position="1035"/>
        <end position="1047"/>
    </location>
</feature>
<dbReference type="InterPro" id="IPR001314">
    <property type="entry name" value="Peptidase_S1A"/>
</dbReference>
<dbReference type="Gene3D" id="2.40.10.10">
    <property type="entry name" value="Trypsin-like serine proteases"/>
    <property type="match status" value="1"/>
</dbReference>
<evidence type="ECO:0000256" key="7">
    <source>
        <dbReference type="SAM" id="SignalP"/>
    </source>
</evidence>
<dbReference type="GO" id="GO:0008236">
    <property type="term" value="F:serine-type peptidase activity"/>
    <property type="evidence" value="ECO:0007669"/>
    <property type="project" value="UniProtKB-KW"/>
</dbReference>
<dbReference type="PROSITE" id="PS00135">
    <property type="entry name" value="TRYPSIN_SER"/>
    <property type="match status" value="1"/>
</dbReference>
<dbReference type="PANTHER" id="PTHR24276">
    <property type="entry name" value="POLYSERASE-RELATED"/>
    <property type="match status" value="1"/>
</dbReference>
<dbReference type="PANTHER" id="PTHR24276:SF91">
    <property type="entry name" value="AT26814P-RELATED"/>
    <property type="match status" value="1"/>
</dbReference>
<dbReference type="InterPro" id="IPR009003">
    <property type="entry name" value="Peptidase_S1_PA"/>
</dbReference>
<comment type="caution">
    <text evidence="9">The sequence shown here is derived from an EMBL/GenBank/DDBJ whole genome shotgun (WGS) entry which is preliminary data.</text>
</comment>
<dbReference type="FunFam" id="2.40.10.10:FF:000002">
    <property type="entry name" value="Transmembrane protease serine"/>
    <property type="match status" value="1"/>
</dbReference>
<sequence length="1047" mass="111982">MKRGALYCILVASPFILPSSSAALRVGPGKGDDGDVPLDANARGNNGSDGGRKISSSNADVHNKRSHANVFDSDDGPSRSVTSQLDKESRIIGGSVASTGEFPYLVSLQNFGHFCGGSLIAPDIVLTAAHCLGGDYKVVFGRYNLASNDGQSMTVDREVEHPGYDPTISDKDFGLVILAKVVVNARIVRLNENDLYPAVGASVTVAGWGDTTLSDTKSQVSDSLMRVNLNVISNADCEDSSDGRGSSYFNQITENMVCATYNGGGKDACQGDSGGPLSVTSSGVDVLVGVVSWGIGCALDDFPGVYSRVSSAYPWIRGVVCDNSKNPPASFNCGGGGTSDSGNPVSGGWTSIFATDFTNGLGPFIYGGTNVQRLDVAQSRIGVMHLQYNGRMKTKEFNVGAYSKCQSMTLVEAIDAIDDCRLCTAQQGHSLSSSIGRHPRRVRQPRYSTPTLTSTGHDGHSSALLSGPSLKSSSSSLSSSSLVASADDSPGGAVTRPISTVASSPRRSVDHYDLTTVADGEQRSASLSSPSSSLSSHGIRWSSSSSESSLVAASAAATTMTTTTTTTTVEQLSSHLPPSAAEFMTNVTLWGATGLLLSNFHLHLHIPYWACIALTNVCVRSSMIPIAIKGARTQVKLGSVSPEVQYLVTSFTNDMSTLGKMAGWSDGAGGGGGSIVRDQLYRGRLLLIKTTMETLRGIYRMKEINPLAIFKSPALQIPVFIYFAMDLRKIIEGSDPSLAQKLVESNFLWITDLTEPDPWYGLPIATGALLYLNVEMSVGKQALSGEASSKSNIARILKDIFQSLAIFMPGFMAQQPSGVQLYLLTSMIFTLLQAKAMRNDVVREALGLPSINARPRDMSDSDIVRHFLEQMSERQAAKAKGGYVMGEGVHVTGANISVPRFGSRRESTIVVNKDRENEMDGTMGISKMIKIELPDHTLRSPLLVQPQMFESTPVPYLPGMSPGLVYTPKTTKFPKEEQSLSMPDIPLSVMDAANRGEKLQENMVEMAPKAVLQRIEEGKRKRAGPINASKLKSKWNRDKDTGKRRPK</sequence>
<keyword evidence="7" id="KW-0732">Signal</keyword>
<protein>
    <recommendedName>
        <fullName evidence="8">Peptidase S1 domain-containing protein</fullName>
    </recommendedName>
</protein>
<dbReference type="CDD" id="cd00190">
    <property type="entry name" value="Tryp_SPc"/>
    <property type="match status" value="1"/>
</dbReference>
<gene>
    <name evidence="9" type="ORF">ACHAXA_006133</name>
</gene>
<dbReference type="AlphaFoldDB" id="A0ABD3RAM4"/>
<dbReference type="Pfam" id="PF00089">
    <property type="entry name" value="Trypsin"/>
    <property type="match status" value="1"/>
</dbReference>
<evidence type="ECO:0000256" key="4">
    <source>
        <dbReference type="RuleBase" id="RU003945"/>
    </source>
</evidence>
<evidence type="ECO:0000256" key="1">
    <source>
        <dbReference type="ARBA" id="ARBA00007664"/>
    </source>
</evidence>
<keyword evidence="10" id="KW-1185">Reference proteome</keyword>
<dbReference type="PROSITE" id="PS00134">
    <property type="entry name" value="TRYPSIN_HIS"/>
    <property type="match status" value="1"/>
</dbReference>